<evidence type="ECO:0000256" key="1">
    <source>
        <dbReference type="SAM" id="SignalP"/>
    </source>
</evidence>
<gene>
    <name evidence="2" type="ORF">Fcan01_08816</name>
</gene>
<dbReference type="AlphaFoldDB" id="A0A226EEW4"/>
<name>A0A226EEW4_FOLCA</name>
<dbReference type="EMBL" id="LNIX01000004">
    <property type="protein sequence ID" value="OXA55808.1"/>
    <property type="molecule type" value="Genomic_DNA"/>
</dbReference>
<reference evidence="2 3" key="1">
    <citation type="submission" date="2015-12" db="EMBL/GenBank/DDBJ databases">
        <title>The genome of Folsomia candida.</title>
        <authorList>
            <person name="Faddeeva A."/>
            <person name="Derks M.F."/>
            <person name="Anvar Y."/>
            <person name="Smit S."/>
            <person name="Van Straalen N."/>
            <person name="Roelofs D."/>
        </authorList>
    </citation>
    <scope>NUCLEOTIDE SEQUENCE [LARGE SCALE GENOMIC DNA]</scope>
    <source>
        <strain evidence="2 3">VU population</strain>
        <tissue evidence="2">Whole body</tissue>
    </source>
</reference>
<organism evidence="2 3">
    <name type="scientific">Folsomia candida</name>
    <name type="common">Springtail</name>
    <dbReference type="NCBI Taxonomy" id="158441"/>
    <lineage>
        <taxon>Eukaryota</taxon>
        <taxon>Metazoa</taxon>
        <taxon>Ecdysozoa</taxon>
        <taxon>Arthropoda</taxon>
        <taxon>Hexapoda</taxon>
        <taxon>Collembola</taxon>
        <taxon>Entomobryomorpha</taxon>
        <taxon>Isotomoidea</taxon>
        <taxon>Isotomidae</taxon>
        <taxon>Proisotominae</taxon>
        <taxon>Folsomia</taxon>
    </lineage>
</organism>
<evidence type="ECO:0000313" key="2">
    <source>
        <dbReference type="EMBL" id="OXA55808.1"/>
    </source>
</evidence>
<protein>
    <recommendedName>
        <fullName evidence="4">Protein sleepless</fullName>
    </recommendedName>
</protein>
<evidence type="ECO:0008006" key="4">
    <source>
        <dbReference type="Google" id="ProtNLM"/>
    </source>
</evidence>
<keyword evidence="3" id="KW-1185">Reference proteome</keyword>
<feature type="signal peptide" evidence="1">
    <location>
        <begin position="1"/>
        <end position="35"/>
    </location>
</feature>
<proteinExistence type="predicted"/>
<feature type="chain" id="PRO_5013144260" description="Protein sleepless" evidence="1">
    <location>
        <begin position="36"/>
        <end position="180"/>
    </location>
</feature>
<evidence type="ECO:0000313" key="3">
    <source>
        <dbReference type="Proteomes" id="UP000198287"/>
    </source>
</evidence>
<dbReference type="Proteomes" id="UP000198287">
    <property type="component" value="Unassembled WGS sequence"/>
</dbReference>
<comment type="caution">
    <text evidence="2">The sequence shown here is derived from an EMBL/GenBank/DDBJ whole genome shotgun (WGS) entry which is preliminary data.</text>
</comment>
<sequence length="180" mass="19485">MGTSKKMTFSNSNLLLVTVAIAVVMTLDHVPAAEGLKCYICTGSLNTSISNGGKQYQQPSDEELKNIRRAEQAYKEKMDRAMPCKDFTATTQKEDRAQIECLSFWPKPPDQPDTVFAPINTCPPDAKGCKCNRNLCNGVVFGASSKADDMNDSSKRGVVSLIGISFFVGGNYFGSGGGFF</sequence>
<keyword evidence="1" id="KW-0732">Signal</keyword>
<accession>A0A226EEW4</accession>